<sequence>MLVTAPFAGPIAFPVLVKKKLEGVNFELENSCVSNKIGNIVLDSISNIVKIKNNKYRIIGAVYIKMYSILGNRNSNKIYTIRKGTLADINARLYAKYTNKEVINTDPKTAVEMAEKGNLAIVGIETKQGDSLEDEFEKLGIKAPSCIIYSEIDNNEEFLNEYKRGVELINTKPEDAAIVISSSTNYYSLDVMQKIISHYNHQLTTSKNDISKSIKIYSEIIPEILDLRF</sequence>
<dbReference type="Gene3D" id="3.40.190.200">
    <property type="match status" value="1"/>
</dbReference>
<organism evidence="1 2">
    <name type="scientific">Acidianus sulfidivorans JP7</name>
    <dbReference type="NCBI Taxonomy" id="619593"/>
    <lineage>
        <taxon>Archaea</taxon>
        <taxon>Thermoproteota</taxon>
        <taxon>Thermoprotei</taxon>
        <taxon>Sulfolobales</taxon>
        <taxon>Sulfolobaceae</taxon>
        <taxon>Acidianus</taxon>
    </lineage>
</organism>
<reference evidence="1 2" key="1">
    <citation type="submission" date="2018-05" db="EMBL/GenBank/DDBJ databases">
        <title>Complete Genome Sequences of Extremely Thermoacidophilic, Metal-Mobilizing Type-Strain Members of the Archaeal Family Sulfolobaceae: Acidianus brierleyi DSM-1651T, Acidianus sulfidivorans DSM-18786T, Metallosphaera hakonensis DSM-7519T, and Metallosphaera prunae DSM-10039T.</title>
        <authorList>
            <person name="Counts J.A."/>
            <person name="Kelly R.M."/>
        </authorList>
    </citation>
    <scope>NUCLEOTIDE SEQUENCE [LARGE SCALE GENOMIC DNA]</scope>
    <source>
        <strain evidence="1 2">JP7</strain>
    </source>
</reference>
<dbReference type="Proteomes" id="UP000248410">
    <property type="component" value="Chromosome"/>
</dbReference>
<name>A0A2U9IMU1_9CREN</name>
<evidence type="ECO:0008006" key="3">
    <source>
        <dbReference type="Google" id="ProtNLM"/>
    </source>
</evidence>
<dbReference type="GeneID" id="36837771"/>
<proteinExistence type="predicted"/>
<accession>A0A2U9IMU1</accession>
<dbReference type="AlphaFoldDB" id="A0A2U9IMU1"/>
<dbReference type="OrthoDB" id="56574at2157"/>
<dbReference type="InterPro" id="IPR024533">
    <property type="entry name" value="DUF3834"/>
</dbReference>
<evidence type="ECO:0000313" key="1">
    <source>
        <dbReference type="EMBL" id="AWR97379.1"/>
    </source>
</evidence>
<gene>
    <name evidence="1" type="ORF">DFR86_07340</name>
</gene>
<evidence type="ECO:0000313" key="2">
    <source>
        <dbReference type="Proteomes" id="UP000248410"/>
    </source>
</evidence>
<keyword evidence="2" id="KW-1185">Reference proteome</keyword>
<dbReference type="KEGG" id="asul:DFR86_07340"/>
<protein>
    <recommendedName>
        <fullName evidence="3">DUF3834 domain-containing protein</fullName>
    </recommendedName>
</protein>
<dbReference type="EMBL" id="CP029288">
    <property type="protein sequence ID" value="AWR97379.1"/>
    <property type="molecule type" value="Genomic_DNA"/>
</dbReference>
<dbReference type="Pfam" id="PF12916">
    <property type="entry name" value="DUF3834"/>
    <property type="match status" value="1"/>
</dbReference>
<dbReference type="RefSeq" id="WP_110380269.1">
    <property type="nucleotide sequence ID" value="NZ_CP029288.2"/>
</dbReference>